<dbReference type="Proteomes" id="UP000229740">
    <property type="component" value="Unassembled WGS sequence"/>
</dbReference>
<reference evidence="7 8" key="1">
    <citation type="submission" date="2017-10" db="EMBL/GenBank/DDBJ databases">
        <title>Novel microbial diversity and functional potential in the marine mammal oral microbiome.</title>
        <authorList>
            <person name="Dudek N.K."/>
            <person name="Sun C.L."/>
            <person name="Burstein D."/>
            <person name="Kantor R.S."/>
            <person name="Aliaga Goltsman D.S."/>
            <person name="Bik E.M."/>
            <person name="Thomas B.C."/>
            <person name="Banfield J.F."/>
            <person name="Relman D.A."/>
        </authorList>
    </citation>
    <scope>NUCLEOTIDE SEQUENCE [LARGE SCALE GENOMIC DNA]</scope>
    <source>
        <strain evidence="7">DOLZORAL124_49_17</strain>
    </source>
</reference>
<keyword evidence="3 7" id="KW-0489">Methyltransferase</keyword>
<dbReference type="InterPro" id="IPR050714">
    <property type="entry name" value="Cobalamin_biosynth_MTase"/>
</dbReference>
<dbReference type="InterPro" id="IPR029063">
    <property type="entry name" value="SAM-dependent_MTases_sf"/>
</dbReference>
<evidence type="ECO:0000313" key="8">
    <source>
        <dbReference type="Proteomes" id="UP000229740"/>
    </source>
</evidence>
<comment type="caution">
    <text evidence="7">The sequence shown here is derived from an EMBL/GenBank/DDBJ whole genome shotgun (WGS) entry which is preliminary data.</text>
</comment>
<gene>
    <name evidence="7" type="primary">cbiT</name>
    <name evidence="7" type="ORF">CSB45_02270</name>
</gene>
<evidence type="ECO:0000256" key="5">
    <source>
        <dbReference type="ARBA" id="ARBA00022691"/>
    </source>
</evidence>
<organism evidence="7 8">
    <name type="scientific">candidate division KSB3 bacterium</name>
    <dbReference type="NCBI Taxonomy" id="2044937"/>
    <lineage>
        <taxon>Bacteria</taxon>
        <taxon>candidate division KSB3</taxon>
    </lineage>
</organism>
<dbReference type="UniPathway" id="UPA00148"/>
<feature type="domain" description="Methyltransferase" evidence="6">
    <location>
        <begin position="33"/>
        <end position="89"/>
    </location>
</feature>
<dbReference type="InterPro" id="IPR014008">
    <property type="entry name" value="Cbl_synth_MTase_CbiT"/>
</dbReference>
<dbReference type="InterPro" id="IPR025714">
    <property type="entry name" value="Methyltranfer_dom"/>
</dbReference>
<dbReference type="GO" id="GO:0009236">
    <property type="term" value="P:cobalamin biosynthetic process"/>
    <property type="evidence" value="ECO:0007669"/>
    <property type="project" value="UniProtKB-UniPathway"/>
</dbReference>
<dbReference type="PANTHER" id="PTHR43182">
    <property type="entry name" value="COBALT-PRECORRIN-6B C(15)-METHYLTRANSFERASE (DECARBOXYLATING)"/>
    <property type="match status" value="1"/>
</dbReference>
<dbReference type="SUPFAM" id="SSF53335">
    <property type="entry name" value="S-adenosyl-L-methionine-dependent methyltransferases"/>
    <property type="match status" value="1"/>
</dbReference>
<accession>A0A2G6E9U4</accession>
<dbReference type="Pfam" id="PF13847">
    <property type="entry name" value="Methyltransf_31"/>
    <property type="match status" value="1"/>
</dbReference>
<comment type="pathway">
    <text evidence="1">Cofactor biosynthesis; adenosylcobalamin biosynthesis.</text>
</comment>
<evidence type="ECO:0000259" key="6">
    <source>
        <dbReference type="Pfam" id="PF13847"/>
    </source>
</evidence>
<dbReference type="NCBIfam" id="TIGR02469">
    <property type="entry name" value="CbiT"/>
    <property type="match status" value="1"/>
</dbReference>
<dbReference type="PANTHER" id="PTHR43182:SF1">
    <property type="entry name" value="COBALT-PRECORRIN-7 C(5)-METHYLTRANSFERASE"/>
    <property type="match status" value="1"/>
</dbReference>
<dbReference type="Gene3D" id="3.40.50.150">
    <property type="entry name" value="Vaccinia Virus protein VP39"/>
    <property type="match status" value="1"/>
</dbReference>
<name>A0A2G6E9U4_9BACT</name>
<proteinExistence type="predicted"/>
<keyword evidence="4 7" id="KW-0808">Transferase</keyword>
<keyword evidence="5" id="KW-0949">S-adenosyl-L-methionine</keyword>
<protein>
    <submittedName>
        <fullName evidence="7">Precorrin-6Y C5,15-methyltransferase (Decarboxylating) subunit CbiT</fullName>
    </submittedName>
</protein>
<evidence type="ECO:0000256" key="3">
    <source>
        <dbReference type="ARBA" id="ARBA00022603"/>
    </source>
</evidence>
<evidence type="ECO:0000256" key="4">
    <source>
        <dbReference type="ARBA" id="ARBA00022679"/>
    </source>
</evidence>
<keyword evidence="2" id="KW-0169">Cobalamin biosynthesis</keyword>
<dbReference type="GO" id="GO:0008276">
    <property type="term" value="F:protein methyltransferase activity"/>
    <property type="evidence" value="ECO:0007669"/>
    <property type="project" value="InterPro"/>
</dbReference>
<evidence type="ECO:0000313" key="7">
    <source>
        <dbReference type="EMBL" id="PID58845.1"/>
    </source>
</evidence>
<evidence type="ECO:0000256" key="1">
    <source>
        <dbReference type="ARBA" id="ARBA00004953"/>
    </source>
</evidence>
<dbReference type="CDD" id="cd02440">
    <property type="entry name" value="AdoMet_MTases"/>
    <property type="match status" value="1"/>
</dbReference>
<evidence type="ECO:0000256" key="2">
    <source>
        <dbReference type="ARBA" id="ARBA00022573"/>
    </source>
</evidence>
<dbReference type="AlphaFoldDB" id="A0A2G6E9U4"/>
<sequence length="183" mass="19883">MSWIPDDEFIRGSVPMTKFEIRVLTLALLDCASGERLLDIGAGTGSVSVQAARLGAEVWAIERKPEGLELIAKNAEQFGVSVNLIAGSAPEAIATLPECTRCFIGGSGGKLPEIFERLESCLAASCRVAANFITVENLVESKRLFEHYGYRDIETRLIQSAQLDKYGLLRGHNPVFIIKGDKG</sequence>
<dbReference type="GO" id="GO:0032259">
    <property type="term" value="P:methylation"/>
    <property type="evidence" value="ECO:0007669"/>
    <property type="project" value="UniProtKB-KW"/>
</dbReference>
<dbReference type="EMBL" id="PDPS01000021">
    <property type="protein sequence ID" value="PID58845.1"/>
    <property type="molecule type" value="Genomic_DNA"/>
</dbReference>